<feature type="region of interest" description="Disordered" evidence="1">
    <location>
        <begin position="32"/>
        <end position="151"/>
    </location>
</feature>
<reference evidence="2" key="1">
    <citation type="submission" date="2023-06" db="EMBL/GenBank/DDBJ databases">
        <title>Genome-scale phylogeny and comparative genomics of the fungal order Sordariales.</title>
        <authorList>
            <consortium name="Lawrence Berkeley National Laboratory"/>
            <person name="Hensen N."/>
            <person name="Bonometti L."/>
            <person name="Westerberg I."/>
            <person name="Brannstrom I.O."/>
            <person name="Guillou S."/>
            <person name="Cros-Aarteil S."/>
            <person name="Calhoun S."/>
            <person name="Haridas S."/>
            <person name="Kuo A."/>
            <person name="Mondo S."/>
            <person name="Pangilinan J."/>
            <person name="Riley R."/>
            <person name="Labutti K."/>
            <person name="Andreopoulos B."/>
            <person name="Lipzen A."/>
            <person name="Chen C."/>
            <person name="Yanf M."/>
            <person name="Daum C."/>
            <person name="Ng V."/>
            <person name="Clum A."/>
            <person name="Steindorff A."/>
            <person name="Ohm R."/>
            <person name="Martin F."/>
            <person name="Silar P."/>
            <person name="Natvig D."/>
            <person name="Lalanne C."/>
            <person name="Gautier V."/>
            <person name="Ament-Velasquez S.L."/>
            <person name="Kruys A."/>
            <person name="Hutchinson M.I."/>
            <person name="Powell A.J."/>
            <person name="Barry K."/>
            <person name="Miller A.N."/>
            <person name="Grigoriev I.V."/>
            <person name="Debuchy R."/>
            <person name="Gladieux P."/>
            <person name="Thoren M.H."/>
            <person name="Johannesson H."/>
        </authorList>
    </citation>
    <scope>NUCLEOTIDE SEQUENCE</scope>
    <source>
        <strain evidence="2">8032-3</strain>
    </source>
</reference>
<dbReference type="PANTHER" id="PTHR42090:SF1">
    <property type="match status" value="1"/>
</dbReference>
<feature type="compositionally biased region" description="Polar residues" evidence="1">
    <location>
        <begin position="60"/>
        <end position="69"/>
    </location>
</feature>
<sequence>MSSLLPIRALHDATHIRPFALSLNHNLSLLTRRSPPRRAYHPTPAPRLPYKDSQDRQSLKPRTNGSSKGPSDEEIASGVGASYSRDATEPGSETETAKRDSADGVNPLEMTGANQEFSKPQGDGGAAENRAGTDKKRTSGAGNKGKKGKAV</sequence>
<dbReference type="EMBL" id="MU838998">
    <property type="protein sequence ID" value="KAK1771794.1"/>
    <property type="molecule type" value="Genomic_DNA"/>
</dbReference>
<evidence type="ECO:0000313" key="2">
    <source>
        <dbReference type="EMBL" id="KAK1771794.1"/>
    </source>
</evidence>
<comment type="caution">
    <text evidence="2">The sequence shown here is derived from an EMBL/GenBank/DDBJ whole genome shotgun (WGS) entry which is preliminary data.</text>
</comment>
<accession>A0AAJ0FQY4</accession>
<evidence type="ECO:0000313" key="3">
    <source>
        <dbReference type="Proteomes" id="UP001244011"/>
    </source>
</evidence>
<dbReference type="AlphaFoldDB" id="A0AAJ0FQY4"/>
<organism evidence="2 3">
    <name type="scientific">Phialemonium atrogriseum</name>
    <dbReference type="NCBI Taxonomy" id="1093897"/>
    <lineage>
        <taxon>Eukaryota</taxon>
        <taxon>Fungi</taxon>
        <taxon>Dikarya</taxon>
        <taxon>Ascomycota</taxon>
        <taxon>Pezizomycotina</taxon>
        <taxon>Sordariomycetes</taxon>
        <taxon>Sordariomycetidae</taxon>
        <taxon>Cephalothecales</taxon>
        <taxon>Cephalothecaceae</taxon>
        <taxon>Phialemonium</taxon>
    </lineage>
</organism>
<keyword evidence="3" id="KW-1185">Reference proteome</keyword>
<name>A0AAJ0FQY4_9PEZI</name>
<dbReference type="Proteomes" id="UP001244011">
    <property type="component" value="Unassembled WGS sequence"/>
</dbReference>
<dbReference type="GeneID" id="85305478"/>
<evidence type="ECO:0000256" key="1">
    <source>
        <dbReference type="SAM" id="MobiDB-lite"/>
    </source>
</evidence>
<feature type="compositionally biased region" description="Basic and acidic residues" evidence="1">
    <location>
        <begin position="49"/>
        <end position="58"/>
    </location>
</feature>
<gene>
    <name evidence="2" type="ORF">QBC33DRAFT_167708</name>
</gene>
<dbReference type="RefSeq" id="XP_060288007.1">
    <property type="nucleotide sequence ID" value="XM_060422291.1"/>
</dbReference>
<proteinExistence type="predicted"/>
<protein>
    <submittedName>
        <fullName evidence="2">Uncharacterized protein</fullName>
    </submittedName>
</protein>
<dbReference type="PANTHER" id="PTHR42090">
    <property type="match status" value="1"/>
</dbReference>